<dbReference type="GO" id="GO:0005737">
    <property type="term" value="C:cytoplasm"/>
    <property type="evidence" value="ECO:0007669"/>
    <property type="project" value="UniProtKB-SubCell"/>
</dbReference>
<comment type="caution">
    <text evidence="10">The sequence shown here is derived from an EMBL/GenBank/DDBJ whole genome shotgun (WGS) entry which is preliminary data.</text>
</comment>
<dbReference type="InterPro" id="IPR027417">
    <property type="entry name" value="P-loop_NTPase"/>
</dbReference>
<dbReference type="GO" id="GO:0051231">
    <property type="term" value="P:spindle elongation"/>
    <property type="evidence" value="ECO:0007669"/>
    <property type="project" value="TreeGrafter"/>
</dbReference>
<dbReference type="GO" id="GO:0007018">
    <property type="term" value="P:microtubule-based movement"/>
    <property type="evidence" value="ECO:0007669"/>
    <property type="project" value="InterPro"/>
</dbReference>
<gene>
    <name evidence="10" type="ORF">DERYTH_LOCUS2935</name>
</gene>
<feature type="compositionally biased region" description="Polar residues" evidence="8">
    <location>
        <begin position="1059"/>
        <end position="1074"/>
    </location>
</feature>
<dbReference type="OrthoDB" id="3176171at2759"/>
<feature type="compositionally biased region" description="Low complexity" evidence="8">
    <location>
        <begin position="384"/>
        <end position="399"/>
    </location>
</feature>
<feature type="compositionally biased region" description="Polar residues" evidence="8">
    <location>
        <begin position="330"/>
        <end position="339"/>
    </location>
</feature>
<feature type="region of interest" description="Disordered" evidence="8">
    <location>
        <begin position="648"/>
        <end position="667"/>
    </location>
</feature>
<evidence type="ECO:0000313" key="11">
    <source>
        <dbReference type="Proteomes" id="UP000789405"/>
    </source>
</evidence>
<dbReference type="GO" id="GO:0005524">
    <property type="term" value="F:ATP binding"/>
    <property type="evidence" value="ECO:0007669"/>
    <property type="project" value="UniProtKB-KW"/>
</dbReference>
<dbReference type="PROSITE" id="PS50067">
    <property type="entry name" value="KINESIN_MOTOR_2"/>
    <property type="match status" value="1"/>
</dbReference>
<feature type="compositionally biased region" description="Polar residues" evidence="8">
    <location>
        <begin position="1261"/>
        <end position="1273"/>
    </location>
</feature>
<keyword evidence="4" id="KW-0067">ATP-binding</keyword>
<dbReference type="SUPFAM" id="SSF52540">
    <property type="entry name" value="P-loop containing nucleoside triphosphate hydrolases"/>
    <property type="match status" value="1"/>
</dbReference>
<sequence length="1300" mass="147205">MLACVSPADSNFMETLNTLKYANRARNIKNKVTVNESYGGNSVEINQLRSQIAQLRMEIQILRSNGADEESSRKYEEEINHLRGELGLTKLRLQTTEQELVMSNTEKNTLLMEIGFNDQDLTDADRSHKMQTHHIIQAYEQKILDYKNQVADLQAQAFTSPRKSSFAGSNPGRDKGQHIKFLDNSSDDDDQIHENEKKVRKKRSRKQKTRAEGHFQVSNDGPSNPESSSTATTLHEFPNSLKPLNLDEAKSIFSHYDDHYIQEEDENDYESHERRNSTDGGESDNSIRSSRGLRRRSARAIEKAKEQIKQGFLLLKNGGSMHDDPLMSQLVKTPSSTKSESYIDQMMANHANNKEKRRSSSVSFSEIQTLEVPQWQESNPPPQTSTRRTSNSSRSVSFSDQPISPGSTKSSQNSYGLNTQQNALTLTRMLHQIQADIAVKEQLVTQLERAEQEFTYMRAEYEQRLAHMQETLITLQRERDTALKRAANSSTGVSTRDKNSILAELKARYEHKMKRLIQEIGELRRKYNEATQLNATAKSQSETALKSMRGQIEQLKAEKMRMIKHMKESNNRIREMAERNQREIQNLRRKEKTAQDQKKRLERTSEMQKLMLEKRQKEVLQTAGKLKSVMTLLKRTSTPKSIAKAFRKNRNKVPAESPSRRTSDDISNIHDEVYGSGFEKKKLLDDAINKYITSRQQLTLMDELFDKRDNLQREKKELLEERAKIVSNSVYYEPTTESQNLDDRIEMITSEISYLSARIRALQSEAARNATVEQSENDVNQQEIHEEQKISFSLPTPEASYDAAVSILRNLDSFESQTVLETFFEDIVKLRTGEWSKHMTLAHQEKTIMDLNKSLLAMRRAAVMATAEYERRNKELEELLRRGNQSDNGNRDGRSPSPISPESRELHIAGIEDDATNSLSWFDRIYETALAQVEAAISARGTPTNEHGSLSRRNSSYNSVKGTPINESGSLSRRNSYHSNSNGSLSRRNSSHSNSNGSSSRRNSYLVEDDKVIHASPIEASTTPNTPNTPNVPIRLNTSFSRRPLPLDWLNAQKGTEVETATESIDNKQASPGGSSRAMKRDGSSNSNNGSKKVGSAGRRLKRPDGSNTPSVSAPNTPKEENFSNVGWADERTSSERNKSIQQVKQPLSRRGSFRDTATHSRQNSSSMGFYSETHNRDGSRDSGYFSGIDKRRSQSSMAHRESKDIPTHVRQSSYGRSSPESDDNVSVTSERERRASISHHTHVRSVTPEGGNVYDRLSRSHTQSSSAKNTPTRRLMRHVKQNSGGVNSALAALEGRPSN</sequence>
<feature type="compositionally biased region" description="Polar residues" evidence="8">
    <location>
        <begin position="216"/>
        <end position="233"/>
    </location>
</feature>
<dbReference type="Gene3D" id="3.40.850.10">
    <property type="entry name" value="Kinesin motor domain"/>
    <property type="match status" value="1"/>
</dbReference>
<dbReference type="GO" id="GO:0008017">
    <property type="term" value="F:microtubule binding"/>
    <property type="evidence" value="ECO:0007669"/>
    <property type="project" value="InterPro"/>
</dbReference>
<feature type="compositionally biased region" description="Polar residues" evidence="8">
    <location>
        <begin position="1210"/>
        <end position="1229"/>
    </location>
</feature>
<feature type="compositionally biased region" description="Low complexity" evidence="8">
    <location>
        <begin position="1022"/>
        <end position="1031"/>
    </location>
</feature>
<dbReference type="PANTHER" id="PTHR47969">
    <property type="entry name" value="CHROMOSOME-ASSOCIATED KINESIN KIF4A-RELATED"/>
    <property type="match status" value="1"/>
</dbReference>
<evidence type="ECO:0000259" key="9">
    <source>
        <dbReference type="PROSITE" id="PS50067"/>
    </source>
</evidence>
<dbReference type="GO" id="GO:0007052">
    <property type="term" value="P:mitotic spindle organization"/>
    <property type="evidence" value="ECO:0007669"/>
    <property type="project" value="TreeGrafter"/>
</dbReference>
<keyword evidence="3" id="KW-0547">Nucleotide-binding</keyword>
<feature type="region of interest" description="Disordered" evidence="8">
    <location>
        <begin position="159"/>
        <end position="233"/>
    </location>
</feature>
<feature type="region of interest" description="Disordered" evidence="8">
    <location>
        <begin position="260"/>
        <end position="301"/>
    </location>
</feature>
<name>A0A9N8ZNP6_9GLOM</name>
<dbReference type="InterPro" id="IPR027640">
    <property type="entry name" value="Kinesin-like_fam"/>
</dbReference>
<feature type="compositionally biased region" description="Basic residues" evidence="8">
    <location>
        <begin position="198"/>
        <end position="208"/>
    </location>
</feature>
<evidence type="ECO:0000256" key="5">
    <source>
        <dbReference type="ARBA" id="ARBA00023054"/>
    </source>
</evidence>
<feature type="compositionally biased region" description="Polar residues" evidence="8">
    <location>
        <begin position="1106"/>
        <end position="1116"/>
    </location>
</feature>
<feature type="compositionally biased region" description="Polar residues" evidence="8">
    <location>
        <begin position="1160"/>
        <end position="1169"/>
    </location>
</feature>
<feature type="coiled-coil region" evidence="7">
    <location>
        <begin position="430"/>
        <end position="607"/>
    </location>
</feature>
<keyword evidence="5 7" id="KW-0175">Coiled coil</keyword>
<dbReference type="GO" id="GO:0005875">
    <property type="term" value="C:microtubule associated complex"/>
    <property type="evidence" value="ECO:0007669"/>
    <property type="project" value="TreeGrafter"/>
</dbReference>
<accession>A0A9N8ZNP6</accession>
<evidence type="ECO:0000256" key="6">
    <source>
        <dbReference type="PROSITE-ProRule" id="PRU00283"/>
    </source>
</evidence>
<feature type="compositionally biased region" description="Low complexity" evidence="8">
    <location>
        <begin position="1084"/>
        <end position="1096"/>
    </location>
</feature>
<feature type="region of interest" description="Disordered" evidence="8">
    <location>
        <begin position="319"/>
        <end position="339"/>
    </location>
</feature>
<evidence type="ECO:0000256" key="7">
    <source>
        <dbReference type="SAM" id="Coils"/>
    </source>
</evidence>
<organism evidence="10 11">
    <name type="scientific">Dentiscutata erythropus</name>
    <dbReference type="NCBI Taxonomy" id="1348616"/>
    <lineage>
        <taxon>Eukaryota</taxon>
        <taxon>Fungi</taxon>
        <taxon>Fungi incertae sedis</taxon>
        <taxon>Mucoromycota</taxon>
        <taxon>Glomeromycotina</taxon>
        <taxon>Glomeromycetes</taxon>
        <taxon>Diversisporales</taxon>
        <taxon>Gigasporaceae</taxon>
        <taxon>Dentiscutata</taxon>
    </lineage>
</organism>
<keyword evidence="2" id="KW-0963">Cytoplasm</keyword>
<evidence type="ECO:0000256" key="3">
    <source>
        <dbReference type="ARBA" id="ARBA00022741"/>
    </source>
</evidence>
<feature type="region of interest" description="Disordered" evidence="8">
    <location>
        <begin position="1055"/>
        <end position="1300"/>
    </location>
</feature>
<feature type="compositionally biased region" description="Polar residues" evidence="8">
    <location>
        <begin position="400"/>
        <end position="416"/>
    </location>
</feature>
<proteinExistence type="inferred from homology"/>
<evidence type="ECO:0000256" key="2">
    <source>
        <dbReference type="ARBA" id="ARBA00022490"/>
    </source>
</evidence>
<dbReference type="GO" id="GO:0003777">
    <property type="term" value="F:microtubule motor activity"/>
    <property type="evidence" value="ECO:0007669"/>
    <property type="project" value="InterPro"/>
</dbReference>
<comment type="subcellular location">
    <subcellularLocation>
        <location evidence="1">Cytoplasm</location>
    </subcellularLocation>
</comment>
<feature type="compositionally biased region" description="Basic and acidic residues" evidence="8">
    <location>
        <begin position="658"/>
        <end position="667"/>
    </location>
</feature>
<dbReference type="Pfam" id="PF25764">
    <property type="entry name" value="KIF21A_4th"/>
    <property type="match status" value="1"/>
</dbReference>
<dbReference type="EMBL" id="CAJVPY010000976">
    <property type="protein sequence ID" value="CAG8501699.1"/>
    <property type="molecule type" value="Genomic_DNA"/>
</dbReference>
<keyword evidence="11" id="KW-1185">Reference proteome</keyword>
<protein>
    <submittedName>
        <fullName evidence="10">5585_t:CDS:1</fullName>
    </submittedName>
</protein>
<feature type="compositionally biased region" description="Basic and acidic residues" evidence="8">
    <location>
        <begin position="172"/>
        <end position="181"/>
    </location>
</feature>
<evidence type="ECO:0000256" key="4">
    <source>
        <dbReference type="ARBA" id="ARBA00022840"/>
    </source>
</evidence>
<dbReference type="InterPro" id="IPR001752">
    <property type="entry name" value="Kinesin_motor_dom"/>
</dbReference>
<feature type="region of interest" description="Disordered" evidence="8">
    <location>
        <begin position="940"/>
        <end position="1038"/>
    </location>
</feature>
<evidence type="ECO:0000256" key="1">
    <source>
        <dbReference type="ARBA" id="ARBA00004496"/>
    </source>
</evidence>
<dbReference type="Proteomes" id="UP000789405">
    <property type="component" value="Unassembled WGS sequence"/>
</dbReference>
<feature type="compositionally biased region" description="Polar residues" evidence="8">
    <location>
        <begin position="941"/>
        <end position="974"/>
    </location>
</feature>
<dbReference type="PANTHER" id="PTHR47969:SF15">
    <property type="entry name" value="CHROMOSOME-ASSOCIATED KINESIN KIF4A-RELATED"/>
    <property type="match status" value="1"/>
</dbReference>
<reference evidence="10" key="1">
    <citation type="submission" date="2021-06" db="EMBL/GenBank/DDBJ databases">
        <authorList>
            <person name="Kallberg Y."/>
            <person name="Tangrot J."/>
            <person name="Rosling A."/>
        </authorList>
    </citation>
    <scope>NUCLEOTIDE SEQUENCE</scope>
    <source>
        <strain evidence="10">MA453B</strain>
    </source>
</reference>
<comment type="similarity">
    <text evidence="6">Belongs to the TRAFAC class myosin-kinesin ATPase superfamily. Kinesin family.</text>
</comment>
<feature type="compositionally biased region" description="Basic and acidic residues" evidence="8">
    <location>
        <begin position="1189"/>
        <end position="1208"/>
    </location>
</feature>
<dbReference type="InterPro" id="IPR036961">
    <property type="entry name" value="Kinesin_motor_dom_sf"/>
</dbReference>
<feature type="coiled-coil region" evidence="7">
    <location>
        <begin position="701"/>
        <end position="728"/>
    </location>
</feature>
<comment type="caution">
    <text evidence="6">Lacks conserved residue(s) required for the propagation of feature annotation.</text>
</comment>
<feature type="compositionally biased region" description="Basic and acidic residues" evidence="8">
    <location>
        <begin position="1129"/>
        <end position="1139"/>
    </location>
</feature>
<feature type="domain" description="Kinesin motor" evidence="9">
    <location>
        <begin position="1"/>
        <end position="28"/>
    </location>
</feature>
<evidence type="ECO:0000313" key="10">
    <source>
        <dbReference type="EMBL" id="CAG8501699.1"/>
    </source>
</evidence>
<feature type="region of interest" description="Disordered" evidence="8">
    <location>
        <begin position="880"/>
        <end position="903"/>
    </location>
</feature>
<feature type="compositionally biased region" description="Low complexity" evidence="8">
    <location>
        <begin position="978"/>
        <end position="1004"/>
    </location>
</feature>
<feature type="region of interest" description="Disordered" evidence="8">
    <location>
        <begin position="351"/>
        <end position="416"/>
    </location>
</feature>
<evidence type="ECO:0000256" key="8">
    <source>
        <dbReference type="SAM" id="MobiDB-lite"/>
    </source>
</evidence>
<feature type="compositionally biased region" description="Polar residues" evidence="8">
    <location>
        <begin position="159"/>
        <end position="168"/>
    </location>
</feature>